<keyword evidence="4" id="KW-0812">Transmembrane</keyword>
<evidence type="ECO:0000313" key="10">
    <source>
        <dbReference type="Proteomes" id="UP000695562"/>
    </source>
</evidence>
<dbReference type="AlphaFoldDB" id="A0A8J4UR94"/>
<dbReference type="OrthoDB" id="17098at2759"/>
<dbReference type="InterPro" id="IPR007235">
    <property type="entry name" value="Glyco_trans_28_C"/>
</dbReference>
<evidence type="ECO:0000256" key="6">
    <source>
        <dbReference type="ARBA" id="ARBA00022989"/>
    </source>
</evidence>
<keyword evidence="5" id="KW-0256">Endoplasmic reticulum</keyword>
<evidence type="ECO:0000256" key="4">
    <source>
        <dbReference type="ARBA" id="ARBA00022692"/>
    </source>
</evidence>
<dbReference type="GO" id="GO:0004577">
    <property type="term" value="F:N-acetylglucosaminyldiphosphodolichol N-acetylglucosaminyltransferase activity"/>
    <property type="evidence" value="ECO:0007669"/>
    <property type="project" value="TreeGrafter"/>
</dbReference>
<feature type="domain" description="Glycosyl transferase family 28 C-terminal" evidence="8">
    <location>
        <begin position="7"/>
        <end position="157"/>
    </location>
</feature>
<keyword evidence="6" id="KW-1133">Transmembrane helix</keyword>
<evidence type="ECO:0000256" key="5">
    <source>
        <dbReference type="ARBA" id="ARBA00022824"/>
    </source>
</evidence>
<dbReference type="Pfam" id="PF04101">
    <property type="entry name" value="Glyco_tran_28_C"/>
    <property type="match status" value="1"/>
</dbReference>
<keyword evidence="7" id="KW-0472">Membrane</keyword>
<comment type="caution">
    <text evidence="9">The sequence shown here is derived from an EMBL/GenBank/DDBJ whole genome shotgun (WGS) entry which is preliminary data.</text>
</comment>
<dbReference type="Gene3D" id="3.40.50.2000">
    <property type="entry name" value="Glycogen Phosphorylase B"/>
    <property type="match status" value="2"/>
</dbReference>
<comment type="subcellular location">
    <subcellularLocation>
        <location evidence="1">Endoplasmic reticulum membrane</location>
        <topology evidence="1">Single-pass membrane protein</topology>
    </subcellularLocation>
</comment>
<evidence type="ECO:0000313" key="9">
    <source>
        <dbReference type="EMBL" id="KAF2071821.1"/>
    </source>
</evidence>
<sequence length="371" mass="42121">MGIRRQVFVTVGTTKFDSLINVVDTIEFQNMLSSLGYNQLIIQIGNYSGTIKNSIETQDTDDFRDSARGSEFRSCYYRYKASLSSDMDTSDLIITHGGSGTILETLEKDKSCVCVINETLMHNHQTELADKLAQLQYIISTVPEKLIDTLESKFSEYDMNRKHLDNKVSLNALREFSSSLSDQFPKDKPNKSMVVLGSGGHTAEMFYLLSKVDKKQFSPFIYVMANSDQRSEDKIHIAHNSSATGTNDFSVCKIPRSRNVGQSYIHSIWTTLVALFYCLSLLYKERPDVIICNGPGTCIPICFSALVLKWFRIKKCKIVYIESLARVQNLSLSGKIMQHFSDWFVVQWFELLGKVNCKNISVLNIFFDLVN</sequence>
<evidence type="ECO:0000259" key="8">
    <source>
        <dbReference type="Pfam" id="PF04101"/>
    </source>
</evidence>
<reference evidence="9" key="1">
    <citation type="submission" date="2020-01" db="EMBL/GenBank/DDBJ databases">
        <title>Development of genomics and gene disruption for Polysphondylium violaceum indicates a role for the polyketide synthase stlB in stalk morphogenesis.</title>
        <authorList>
            <person name="Narita B."/>
            <person name="Kawabe Y."/>
            <person name="Kin K."/>
            <person name="Saito T."/>
            <person name="Gibbs R."/>
            <person name="Kuspa A."/>
            <person name="Muzny D."/>
            <person name="Queller D."/>
            <person name="Richards S."/>
            <person name="Strassman J."/>
            <person name="Sucgang R."/>
            <person name="Worley K."/>
            <person name="Schaap P."/>
        </authorList>
    </citation>
    <scope>NUCLEOTIDE SEQUENCE</scope>
    <source>
        <strain evidence="9">QSvi11</strain>
    </source>
</reference>
<accession>A0A8J4UR94</accession>
<dbReference type="GO" id="GO:0043541">
    <property type="term" value="C:UDP-N-acetylglucosamine transferase complex"/>
    <property type="evidence" value="ECO:0007669"/>
    <property type="project" value="TreeGrafter"/>
</dbReference>
<organism evidence="9 10">
    <name type="scientific">Polysphondylium violaceum</name>
    <dbReference type="NCBI Taxonomy" id="133409"/>
    <lineage>
        <taxon>Eukaryota</taxon>
        <taxon>Amoebozoa</taxon>
        <taxon>Evosea</taxon>
        <taxon>Eumycetozoa</taxon>
        <taxon>Dictyostelia</taxon>
        <taxon>Dictyosteliales</taxon>
        <taxon>Dictyosteliaceae</taxon>
        <taxon>Polysphondylium</taxon>
    </lineage>
</organism>
<evidence type="ECO:0000256" key="2">
    <source>
        <dbReference type="ARBA" id="ARBA00009731"/>
    </source>
</evidence>
<dbReference type="Proteomes" id="UP000695562">
    <property type="component" value="Unassembled WGS sequence"/>
</dbReference>
<dbReference type="Pfam" id="PF08660">
    <property type="entry name" value="Alg14"/>
    <property type="match status" value="1"/>
</dbReference>
<evidence type="ECO:0000256" key="3">
    <source>
        <dbReference type="ARBA" id="ARBA00017467"/>
    </source>
</evidence>
<keyword evidence="10" id="KW-1185">Reference proteome</keyword>
<protein>
    <recommendedName>
        <fullName evidence="3">UDP-N-acetylglucosamine transferase subunit ALG14</fullName>
    </recommendedName>
</protein>
<evidence type="ECO:0000256" key="7">
    <source>
        <dbReference type="ARBA" id="ARBA00023136"/>
    </source>
</evidence>
<gene>
    <name evidence="9" type="ORF">CYY_006858</name>
</gene>
<dbReference type="EMBL" id="AJWJ01000335">
    <property type="protein sequence ID" value="KAF2071821.1"/>
    <property type="molecule type" value="Genomic_DNA"/>
</dbReference>
<proteinExistence type="inferred from homology"/>
<dbReference type="GO" id="GO:0006488">
    <property type="term" value="P:dolichol-linked oligosaccharide biosynthetic process"/>
    <property type="evidence" value="ECO:0007669"/>
    <property type="project" value="InterPro"/>
</dbReference>
<comment type="similarity">
    <text evidence="2">Belongs to the ALG14 family.</text>
</comment>
<dbReference type="InterPro" id="IPR013969">
    <property type="entry name" value="Oligosacch_biosynth_Alg14"/>
</dbReference>
<dbReference type="PANTHER" id="PTHR12154:SF4">
    <property type="entry name" value="UDP-N-ACETYLGLUCOSAMINE TRANSFERASE SUBUNIT ALG14 HOMOLOG"/>
    <property type="match status" value="1"/>
</dbReference>
<dbReference type="PANTHER" id="PTHR12154">
    <property type="entry name" value="GLYCOSYL TRANSFERASE-RELATED"/>
    <property type="match status" value="1"/>
</dbReference>
<name>A0A8J4UR94_9MYCE</name>
<evidence type="ECO:0000256" key="1">
    <source>
        <dbReference type="ARBA" id="ARBA00004389"/>
    </source>
</evidence>